<reference evidence="3" key="1">
    <citation type="submission" date="2016-11" db="EMBL/GenBank/DDBJ databases">
        <authorList>
            <person name="Varghese N."/>
            <person name="Submissions S."/>
        </authorList>
    </citation>
    <scope>NUCLEOTIDE SEQUENCE [LARGE SCALE GENOMIC DNA]</scope>
    <source>
        <strain evidence="3">DSM 15292</strain>
    </source>
</reference>
<dbReference type="EMBL" id="FSRC01000001">
    <property type="protein sequence ID" value="SIN71990.1"/>
    <property type="molecule type" value="Genomic_DNA"/>
</dbReference>
<evidence type="ECO:0000256" key="1">
    <source>
        <dbReference type="SAM" id="Phobius"/>
    </source>
</evidence>
<dbReference type="Pfam" id="PF10067">
    <property type="entry name" value="DUF2306"/>
    <property type="match status" value="1"/>
</dbReference>
<feature type="transmembrane region" description="Helical" evidence="1">
    <location>
        <begin position="178"/>
        <end position="199"/>
    </location>
</feature>
<feature type="transmembrane region" description="Helical" evidence="1">
    <location>
        <begin position="12"/>
        <end position="34"/>
    </location>
</feature>
<organism evidence="2 3">
    <name type="scientific">Algoriphagus halophilus</name>
    <dbReference type="NCBI Taxonomy" id="226505"/>
    <lineage>
        <taxon>Bacteria</taxon>
        <taxon>Pseudomonadati</taxon>
        <taxon>Bacteroidota</taxon>
        <taxon>Cytophagia</taxon>
        <taxon>Cytophagales</taxon>
        <taxon>Cyclobacteriaceae</taxon>
        <taxon>Algoriphagus</taxon>
    </lineage>
</organism>
<sequence>MKLFQHKFTWWLFAFLSMVIGIYPILYFIFGRQFGILNSKAPEQLNSLFWNGNFYSHIVFGGIALAIGWIQFNQKLRDKNRKLHKRIGMAYVTAAFISSLSGIYVATYTAGGMVASGGFLALGFTWLITSLMGWKTAKTKNFDAHEDWMIFSYAACFAAVTLRIYLPILESIFGEFIPAYRIVAWLCWVPNMLVAYWIVRSRNKRPGIA</sequence>
<feature type="transmembrane region" description="Helical" evidence="1">
    <location>
        <begin position="88"/>
        <end position="107"/>
    </location>
</feature>
<gene>
    <name evidence="2" type="ORF">SAMN05444394_1151</name>
</gene>
<dbReference type="RefSeq" id="WP_074223835.1">
    <property type="nucleotide sequence ID" value="NZ_FSRC01000001.1"/>
</dbReference>
<evidence type="ECO:0000313" key="2">
    <source>
        <dbReference type="EMBL" id="SIN71990.1"/>
    </source>
</evidence>
<dbReference type="OrthoDB" id="195502at2"/>
<feature type="transmembrane region" description="Helical" evidence="1">
    <location>
        <begin position="54"/>
        <end position="72"/>
    </location>
</feature>
<evidence type="ECO:0000313" key="3">
    <source>
        <dbReference type="Proteomes" id="UP000185221"/>
    </source>
</evidence>
<feature type="transmembrane region" description="Helical" evidence="1">
    <location>
        <begin position="148"/>
        <end position="166"/>
    </location>
</feature>
<accession>A0A1N6DMK2</accession>
<name>A0A1N6DMK2_9BACT</name>
<keyword evidence="1" id="KW-0472">Membrane</keyword>
<dbReference type="InterPro" id="IPR018750">
    <property type="entry name" value="DUF2306_membrane"/>
</dbReference>
<dbReference type="Proteomes" id="UP000185221">
    <property type="component" value="Unassembled WGS sequence"/>
</dbReference>
<keyword evidence="1" id="KW-0812">Transmembrane</keyword>
<keyword evidence="3" id="KW-1185">Reference proteome</keyword>
<proteinExistence type="predicted"/>
<feature type="transmembrane region" description="Helical" evidence="1">
    <location>
        <begin position="113"/>
        <end position="136"/>
    </location>
</feature>
<dbReference type="AlphaFoldDB" id="A0A1N6DMK2"/>
<keyword evidence="1" id="KW-1133">Transmembrane helix</keyword>
<dbReference type="STRING" id="226505.SAMN05444394_1151"/>
<protein>
    <submittedName>
        <fullName evidence="2">Predicted membrane protein</fullName>
    </submittedName>
</protein>